<dbReference type="PROSITE" id="PS51737">
    <property type="entry name" value="RECOMBINASE_DNA_BIND"/>
    <property type="match status" value="1"/>
</dbReference>
<dbReference type="EMBL" id="JACHWJ010000001">
    <property type="protein sequence ID" value="MBB2957011.1"/>
    <property type="molecule type" value="Genomic_DNA"/>
</dbReference>
<gene>
    <name evidence="5" type="ORF">FHX72_001123</name>
</gene>
<dbReference type="SMART" id="SM00857">
    <property type="entry name" value="Resolvase"/>
    <property type="match status" value="1"/>
</dbReference>
<dbReference type="InterPro" id="IPR025827">
    <property type="entry name" value="Zn_ribbon_recom_dom"/>
</dbReference>
<dbReference type="InterPro" id="IPR038109">
    <property type="entry name" value="DNA_bind_recomb_sf"/>
</dbReference>
<dbReference type="RefSeq" id="WP_183623529.1">
    <property type="nucleotide sequence ID" value="NZ_JACHWJ010000001.1"/>
</dbReference>
<keyword evidence="6" id="KW-1185">Reference proteome</keyword>
<name>A0A7W4UM73_9MICO</name>
<dbReference type="InterPro" id="IPR006119">
    <property type="entry name" value="Resolv_N"/>
</dbReference>
<dbReference type="Pfam" id="PF07508">
    <property type="entry name" value="Recombinase"/>
    <property type="match status" value="1"/>
</dbReference>
<organism evidence="5 6">
    <name type="scientific">Pseudoclavibacter helvolus</name>
    <dbReference type="NCBI Taxonomy" id="255205"/>
    <lineage>
        <taxon>Bacteria</taxon>
        <taxon>Bacillati</taxon>
        <taxon>Actinomycetota</taxon>
        <taxon>Actinomycetes</taxon>
        <taxon>Micrococcales</taxon>
        <taxon>Microbacteriaceae</taxon>
        <taxon>Pseudoclavibacter</taxon>
    </lineage>
</organism>
<dbReference type="SUPFAM" id="SSF53041">
    <property type="entry name" value="Resolvase-like"/>
    <property type="match status" value="1"/>
</dbReference>
<dbReference type="InterPro" id="IPR011109">
    <property type="entry name" value="DNA_bind_recombinase_dom"/>
</dbReference>
<dbReference type="Gene3D" id="3.90.1750.20">
    <property type="entry name" value="Putative Large Serine Recombinase, Chain B, Domain 2"/>
    <property type="match status" value="1"/>
</dbReference>
<dbReference type="PROSITE" id="PS51736">
    <property type="entry name" value="RECOMBINASES_3"/>
    <property type="match status" value="1"/>
</dbReference>
<dbReference type="InterPro" id="IPR036162">
    <property type="entry name" value="Resolvase-like_N_sf"/>
</dbReference>
<comment type="caution">
    <text evidence="5">The sequence shown here is derived from an EMBL/GenBank/DDBJ whole genome shotgun (WGS) entry which is preliminary data.</text>
</comment>
<dbReference type="GO" id="GO:0000150">
    <property type="term" value="F:DNA strand exchange activity"/>
    <property type="evidence" value="ECO:0007669"/>
    <property type="project" value="InterPro"/>
</dbReference>
<accession>A0A7W4UM73</accession>
<evidence type="ECO:0000259" key="3">
    <source>
        <dbReference type="PROSITE" id="PS51736"/>
    </source>
</evidence>
<evidence type="ECO:0000259" key="4">
    <source>
        <dbReference type="PROSITE" id="PS51737"/>
    </source>
</evidence>
<dbReference type="Proteomes" id="UP000545286">
    <property type="component" value="Unassembled WGS sequence"/>
</dbReference>
<dbReference type="GO" id="GO:0003677">
    <property type="term" value="F:DNA binding"/>
    <property type="evidence" value="ECO:0007669"/>
    <property type="project" value="UniProtKB-KW"/>
</dbReference>
<evidence type="ECO:0000256" key="2">
    <source>
        <dbReference type="ARBA" id="ARBA00023172"/>
    </source>
</evidence>
<dbReference type="PANTHER" id="PTHR30461">
    <property type="entry name" value="DNA-INVERTASE FROM LAMBDOID PROPHAGE"/>
    <property type="match status" value="1"/>
</dbReference>
<dbReference type="Pfam" id="PF13408">
    <property type="entry name" value="Zn_ribbon_recom"/>
    <property type="match status" value="1"/>
</dbReference>
<keyword evidence="2" id="KW-0233">DNA recombination</keyword>
<evidence type="ECO:0000313" key="6">
    <source>
        <dbReference type="Proteomes" id="UP000545286"/>
    </source>
</evidence>
<sequence length="474" mass="53450">MTTRHLKAVPPATAQPRAVLYLRQSTHREESISLELQETAARAYCEKHGYKVVAVEADPGISGRTWKRPAVQRVMAMVEGRAADVIVLWRWSRLSRSRLDWAVAADRCDVAGGRIESATEPNDPTAAGRFARGVMTELAAFESERIGEGWKEAHARRVDQGMPAHGLQRFGYDYDKATGFTPHPLEGPILAETYRRYLSGESIYSLADWLTGSVVKTSRAGSSIWSSRTVRRVLDSGFGAGYFTVHNELRKGVHEPLITEDEWKRYLEARDSRRVRRSGERSAYPLSGLIYCICGSRMHGSRMGEHGRRYRCADSKEKRTHAGGFVKAERVEQEVHDWLRSQNDEWIRAEAAAKIETRPAVRPVHDPSARIRADLARLDQRMDTLVERLVDGIPQDAFARARDRIIEERAALEHELRGAEVRAIRAPVTLLPELVERWNDLPPAEARELLRAVVERITVKTGRPAAIVTVTPKT</sequence>
<proteinExistence type="predicted"/>
<evidence type="ECO:0000313" key="5">
    <source>
        <dbReference type="EMBL" id="MBB2957011.1"/>
    </source>
</evidence>
<evidence type="ECO:0000256" key="1">
    <source>
        <dbReference type="ARBA" id="ARBA00023125"/>
    </source>
</evidence>
<dbReference type="CDD" id="cd00338">
    <property type="entry name" value="Ser_Recombinase"/>
    <property type="match status" value="1"/>
</dbReference>
<dbReference type="InterPro" id="IPR050639">
    <property type="entry name" value="SSR_resolvase"/>
</dbReference>
<feature type="domain" description="Resolvase/invertase-type recombinase catalytic" evidence="3">
    <location>
        <begin position="17"/>
        <end position="161"/>
    </location>
</feature>
<dbReference type="AlphaFoldDB" id="A0A7W4UM73"/>
<protein>
    <submittedName>
        <fullName evidence="5">DNA invertase Pin-like site-specific DNA recombinase</fullName>
    </submittedName>
</protein>
<dbReference type="Pfam" id="PF00239">
    <property type="entry name" value="Resolvase"/>
    <property type="match status" value="1"/>
</dbReference>
<dbReference type="PANTHER" id="PTHR30461:SF2">
    <property type="entry name" value="SERINE RECOMBINASE PINE-RELATED"/>
    <property type="match status" value="1"/>
</dbReference>
<dbReference type="Gene3D" id="3.40.50.1390">
    <property type="entry name" value="Resolvase, N-terminal catalytic domain"/>
    <property type="match status" value="1"/>
</dbReference>
<feature type="domain" description="Recombinase" evidence="4">
    <location>
        <begin position="169"/>
        <end position="276"/>
    </location>
</feature>
<keyword evidence="1" id="KW-0238">DNA-binding</keyword>
<reference evidence="5 6" key="1">
    <citation type="submission" date="2020-08" db="EMBL/GenBank/DDBJ databases">
        <title>Sequencing the genomes of 1000 actinobacteria strains.</title>
        <authorList>
            <person name="Klenk H.-P."/>
        </authorList>
    </citation>
    <scope>NUCLEOTIDE SEQUENCE [LARGE SCALE GENOMIC DNA]</scope>
    <source>
        <strain evidence="5 6">DSM 20419</strain>
    </source>
</reference>